<dbReference type="AlphaFoldDB" id="A0A1J9QJ58"/>
<keyword evidence="3" id="KW-1185">Reference proteome</keyword>
<comment type="caution">
    <text evidence="2">The sequence shown here is derived from an EMBL/GenBank/DDBJ whole genome shotgun (WGS) entry which is preliminary data.</text>
</comment>
<protein>
    <submittedName>
        <fullName evidence="2">Uncharacterized protein</fullName>
    </submittedName>
</protein>
<feature type="compositionally biased region" description="Basic and acidic residues" evidence="1">
    <location>
        <begin position="243"/>
        <end position="255"/>
    </location>
</feature>
<organism evidence="2 3">
    <name type="scientific">Blastomyces percursus</name>
    <dbReference type="NCBI Taxonomy" id="1658174"/>
    <lineage>
        <taxon>Eukaryota</taxon>
        <taxon>Fungi</taxon>
        <taxon>Dikarya</taxon>
        <taxon>Ascomycota</taxon>
        <taxon>Pezizomycotina</taxon>
        <taxon>Eurotiomycetes</taxon>
        <taxon>Eurotiomycetidae</taxon>
        <taxon>Onygenales</taxon>
        <taxon>Ajellomycetaceae</taxon>
        <taxon>Blastomyces</taxon>
    </lineage>
</organism>
<name>A0A1J9QJ58_9EURO</name>
<feature type="region of interest" description="Disordered" evidence="1">
    <location>
        <begin position="228"/>
        <end position="283"/>
    </location>
</feature>
<feature type="compositionally biased region" description="Low complexity" evidence="1">
    <location>
        <begin position="228"/>
        <end position="242"/>
    </location>
</feature>
<dbReference type="EMBL" id="LGTZ01002286">
    <property type="protein sequence ID" value="OJD15932.1"/>
    <property type="molecule type" value="Genomic_DNA"/>
</dbReference>
<proteinExistence type="predicted"/>
<feature type="region of interest" description="Disordered" evidence="1">
    <location>
        <begin position="1"/>
        <end position="183"/>
    </location>
</feature>
<feature type="compositionally biased region" description="Basic and acidic residues" evidence="1">
    <location>
        <begin position="43"/>
        <end position="69"/>
    </location>
</feature>
<feature type="compositionally biased region" description="Basic and acidic residues" evidence="1">
    <location>
        <begin position="77"/>
        <end position="86"/>
    </location>
</feature>
<feature type="compositionally biased region" description="Basic and acidic residues" evidence="1">
    <location>
        <begin position="1"/>
        <end position="34"/>
    </location>
</feature>
<evidence type="ECO:0000256" key="1">
    <source>
        <dbReference type="SAM" id="MobiDB-lite"/>
    </source>
</evidence>
<sequence>MRLRDRFADHAEPYRRLSEIHPRSRTEDLFDQPHRLRKNSQKPPRERSKGERIYEREPPAFPHESESRQIRNTSRFTNDKNLHNDDAWESGHSYPPVVPTNPTPAKVAFARGPPLDPAPVDFDQERPGRSYGFAPGPPDPSWAASNNTQTRSDKPNREREESRQRPTHLHRGQDYCYAAPTNNTNLHGRQLVQTSPREPKITISDPSPILLRLSSPGIYESPVSISRAASTEFSHSSSSSGEESAHLSRRTRERESSEDDTDSPRGKVNNDYGPGDDSEHDMN</sequence>
<dbReference type="STRING" id="1658174.A0A1J9QJ58"/>
<dbReference type="Proteomes" id="UP000242791">
    <property type="component" value="Unassembled WGS sequence"/>
</dbReference>
<reference evidence="2 3" key="1">
    <citation type="submission" date="2015-08" db="EMBL/GenBank/DDBJ databases">
        <title>Emmonsia species relationships and genome sequence.</title>
        <authorList>
            <person name="Cuomo C.A."/>
            <person name="Schwartz I.S."/>
            <person name="Kenyon C."/>
            <person name="De Hoog G.S."/>
            <person name="Govender N.P."/>
            <person name="Botha A."/>
            <person name="Moreno L."/>
            <person name="De Vries M."/>
            <person name="Munoz J.F."/>
            <person name="Stielow J.B."/>
        </authorList>
    </citation>
    <scope>NUCLEOTIDE SEQUENCE [LARGE SCALE GENOMIC DNA]</scope>
    <source>
        <strain evidence="2 3">EI222</strain>
    </source>
</reference>
<feature type="compositionally biased region" description="Basic and acidic residues" evidence="1">
    <location>
        <begin position="151"/>
        <end position="164"/>
    </location>
</feature>
<dbReference type="VEuPathDB" id="FungiDB:ACJ73_08930"/>
<feature type="compositionally biased region" description="Acidic residues" evidence="1">
    <location>
        <begin position="274"/>
        <end position="283"/>
    </location>
</feature>
<accession>A0A1J9QJ58</accession>
<evidence type="ECO:0000313" key="3">
    <source>
        <dbReference type="Proteomes" id="UP000242791"/>
    </source>
</evidence>
<gene>
    <name evidence="2" type="ORF">ACJ73_08930</name>
</gene>
<evidence type="ECO:0000313" key="2">
    <source>
        <dbReference type="EMBL" id="OJD15932.1"/>
    </source>
</evidence>